<organism evidence="1 2">
    <name type="scientific">Martelella alba</name>
    <dbReference type="NCBI Taxonomy" id="2590451"/>
    <lineage>
        <taxon>Bacteria</taxon>
        <taxon>Pseudomonadati</taxon>
        <taxon>Pseudomonadota</taxon>
        <taxon>Alphaproteobacteria</taxon>
        <taxon>Hyphomicrobiales</taxon>
        <taxon>Aurantimonadaceae</taxon>
        <taxon>Martelella</taxon>
    </lineage>
</organism>
<proteinExistence type="predicted"/>
<sequence length="125" mass="13891">MGPQQSFETIKTLLHDIYNTHLPSCEVKSSLNADSHLNYDDVYNERLNKLFASYADARRAVATGDRAAIRAALMRAKIHTLALTCFFTALEDDCIALLSHYVDAEEASAQNGGAEQPFNKRRVSV</sequence>
<dbReference type="RefSeq" id="WP_136988945.1">
    <property type="nucleotide sequence ID" value="NZ_SZPQ01000004.1"/>
</dbReference>
<gene>
    <name evidence="1" type="ORF">FCN80_05740</name>
</gene>
<reference evidence="1 2" key="1">
    <citation type="submission" date="2019-04" db="EMBL/GenBank/DDBJ databases">
        <authorList>
            <person name="Li M."/>
            <person name="Gao C."/>
        </authorList>
    </citation>
    <scope>NUCLEOTIDE SEQUENCE [LARGE SCALE GENOMIC DNA]</scope>
    <source>
        <strain evidence="1 2">BGMRC 2031</strain>
    </source>
</reference>
<evidence type="ECO:0000313" key="1">
    <source>
        <dbReference type="EMBL" id="TKI07394.1"/>
    </source>
</evidence>
<accession>A0ABY2SP72</accession>
<name>A0ABY2SP72_9HYPH</name>
<dbReference type="EMBL" id="SZPQ01000004">
    <property type="protein sequence ID" value="TKI07394.1"/>
    <property type="molecule type" value="Genomic_DNA"/>
</dbReference>
<evidence type="ECO:0000313" key="2">
    <source>
        <dbReference type="Proteomes" id="UP000305202"/>
    </source>
</evidence>
<dbReference type="Gene3D" id="6.10.290.10">
    <property type="match status" value="1"/>
</dbReference>
<comment type="caution">
    <text evidence="1">The sequence shown here is derived from an EMBL/GenBank/DDBJ whole genome shotgun (WGS) entry which is preliminary data.</text>
</comment>
<dbReference type="Proteomes" id="UP000305202">
    <property type="component" value="Unassembled WGS sequence"/>
</dbReference>
<protein>
    <submittedName>
        <fullName evidence="1">Uncharacterized protein</fullName>
    </submittedName>
</protein>
<keyword evidence="2" id="KW-1185">Reference proteome</keyword>